<comment type="subcellular location">
    <subcellularLocation>
        <location evidence="1">Membrane</location>
        <topology evidence="1">Multi-pass membrane protein</topology>
    </subcellularLocation>
</comment>
<dbReference type="EMBL" id="CP006764">
    <property type="protein sequence ID" value="AIT60684.1"/>
    <property type="molecule type" value="Genomic_DNA"/>
</dbReference>
<keyword evidence="9" id="KW-1185">Reference proteome</keyword>
<dbReference type="NCBIfam" id="TIGR03061">
    <property type="entry name" value="pip_yhgE_Nterm"/>
    <property type="match status" value="1"/>
</dbReference>
<evidence type="ECO:0000259" key="7">
    <source>
        <dbReference type="Pfam" id="PF12698"/>
    </source>
</evidence>
<dbReference type="STRING" id="558173.CDOO_05005"/>
<dbReference type="InterPro" id="IPR051328">
    <property type="entry name" value="T7SS_ABC-Transporter"/>
</dbReference>
<proteinExistence type="predicted"/>
<evidence type="ECO:0000313" key="9">
    <source>
        <dbReference type="Proteomes" id="UP000029914"/>
    </source>
</evidence>
<dbReference type="HOGENOM" id="CLU_004534_2_0_11"/>
<feature type="transmembrane region" description="Helical" evidence="5">
    <location>
        <begin position="611"/>
        <end position="630"/>
    </location>
</feature>
<dbReference type="GO" id="GO:0016020">
    <property type="term" value="C:membrane"/>
    <property type="evidence" value="ECO:0007669"/>
    <property type="project" value="UniProtKB-SubCell"/>
</dbReference>
<feature type="transmembrane region" description="Helical" evidence="5">
    <location>
        <begin position="553"/>
        <end position="575"/>
    </location>
</feature>
<dbReference type="Proteomes" id="UP000029914">
    <property type="component" value="Chromosome"/>
</dbReference>
<evidence type="ECO:0000256" key="5">
    <source>
        <dbReference type="SAM" id="Phobius"/>
    </source>
</evidence>
<feature type="transmembrane region" description="Helical" evidence="5">
    <location>
        <begin position="513"/>
        <end position="532"/>
    </location>
</feature>
<name>A0A097IEY6_9CORY</name>
<dbReference type="Gene3D" id="3.40.1710.10">
    <property type="entry name" value="abc type-2 transporter like domain"/>
    <property type="match status" value="1"/>
</dbReference>
<feature type="transmembrane region" description="Helical" evidence="5">
    <location>
        <begin position="21"/>
        <end position="44"/>
    </location>
</feature>
<feature type="transmembrane region" description="Helical" evidence="5">
    <location>
        <begin position="581"/>
        <end position="599"/>
    </location>
</feature>
<evidence type="ECO:0000256" key="3">
    <source>
        <dbReference type="ARBA" id="ARBA00022989"/>
    </source>
</evidence>
<dbReference type="RefSeq" id="WP_018023024.1">
    <property type="nucleotide sequence ID" value="NZ_AQUX01000022.1"/>
</dbReference>
<feature type="transmembrane region" description="Helical" evidence="5">
    <location>
        <begin position="669"/>
        <end position="690"/>
    </location>
</feature>
<gene>
    <name evidence="8" type="ORF">CDOO_05005</name>
</gene>
<evidence type="ECO:0000313" key="8">
    <source>
        <dbReference type="EMBL" id="AIT60684.1"/>
    </source>
</evidence>
<dbReference type="InterPro" id="IPR013525">
    <property type="entry name" value="ABC2_TM"/>
</dbReference>
<reference evidence="8 9" key="1">
    <citation type="submission" date="2013-09" db="EMBL/GenBank/DDBJ databases">
        <title>Complete genome sequence of Corynebacterium doosanense CAU 212(T) (=DSM 45436(T)), isolated from activated sludge.</title>
        <authorList>
            <person name="Schaffert L."/>
            <person name="Albersmeier A."/>
            <person name="Kalinowski J."/>
            <person name="Ruckert C."/>
        </authorList>
    </citation>
    <scope>NUCLEOTIDE SEQUENCE [LARGE SCALE GENOMIC DNA]</scope>
    <source>
        <strain evidence="8 9">CAU 212</strain>
    </source>
</reference>
<keyword evidence="3 5" id="KW-1133">Transmembrane helix</keyword>
<protein>
    <submittedName>
        <fullName evidence="8">Phage infection protein</fullName>
    </submittedName>
</protein>
<dbReference type="InterPro" id="IPR017500">
    <property type="entry name" value="Phage_infect_YhgE_N"/>
</dbReference>
<dbReference type="KEGG" id="cdo:CDOO_05005"/>
<feature type="domain" description="ABC-2 type transporter transmembrane" evidence="6">
    <location>
        <begin position="541"/>
        <end position="656"/>
    </location>
</feature>
<evidence type="ECO:0000259" key="6">
    <source>
        <dbReference type="Pfam" id="PF01061"/>
    </source>
</evidence>
<dbReference type="Pfam" id="PF12698">
    <property type="entry name" value="ABC2_membrane_3"/>
    <property type="match status" value="1"/>
</dbReference>
<keyword evidence="2 5" id="KW-0812">Transmembrane</keyword>
<evidence type="ECO:0000256" key="1">
    <source>
        <dbReference type="ARBA" id="ARBA00004141"/>
    </source>
</evidence>
<dbReference type="AlphaFoldDB" id="A0A097IEY6"/>
<dbReference type="GO" id="GO:0140359">
    <property type="term" value="F:ABC-type transporter activity"/>
    <property type="evidence" value="ECO:0007669"/>
    <property type="project" value="InterPro"/>
</dbReference>
<sequence>MSGIWTIFRDDLHRVRTNVMTALMFFSLAVIPMIFSSFNVLASWNPFGNTSNLQIAVASTDEGYDSDLVQMEINLGDQVLSELSRNEQIDWVITHEDDAIEGTRSGEYYAAIVLPPTFSTDLLTFYTASAEPAEIDLYTNEKLNALTPIVAEQGAQGVTSQINAAFTEVVANVGLGVVDSLSEYLGSGDTQAALQRVQARVADTSTRLSSGAETARSFTGVIDSSLTLVEGAGNIIDAAGTSVADSPDVAATGDLDSSLAGTATALSAGLRGTADSYGVVGSRIDALFTSADATSESAAETYRTLGTRVGQQTASLRALRDNVAAVPGTEAAVGVLDTAVARSQNLEDNLLASADDIAAGNATSQASRQNSRDAVDLARTAVSDAATAYEQDLQPQFEGLGASLDTLRQDVSVVRGDLDRAGTLLEESPGSLTESLVNARDATSALAVRLDDDARRFRELSAELETAGETGDFSKVAELIGNDPEALATHLSSPVAVERQEIFPVVSFGTGMAPLYLTLSLWVGALLASVLIRTGASGDGFSRFEEFFGRFGIFSLLGLAQSTLATLSLIVFVQIQPAHPFLLLLTAWVVSQVFMLILYSLIRTFGSVGKALAVFLLVIQVSGAGGSYPLPLLPQWFQNVSPWLPATYSIDAMRSAIAGIYQADLFRELGILLLFAIPALLIGLLLGPLLESYNRKTTEAIESTKVMI</sequence>
<feature type="domain" description="ABC-2 type transporter transmembrane" evidence="7">
    <location>
        <begin position="25"/>
        <end position="168"/>
    </location>
</feature>
<evidence type="ECO:0000256" key="4">
    <source>
        <dbReference type="ARBA" id="ARBA00023136"/>
    </source>
</evidence>
<keyword evidence="4 5" id="KW-0472">Membrane</keyword>
<dbReference type="PANTHER" id="PTHR43077:SF5">
    <property type="entry name" value="PHAGE INFECTION PROTEIN"/>
    <property type="match status" value="1"/>
</dbReference>
<dbReference type="NCBIfam" id="TIGR03062">
    <property type="entry name" value="pip_yhgE_Cterm"/>
    <property type="match status" value="1"/>
</dbReference>
<dbReference type="PANTHER" id="PTHR43077">
    <property type="entry name" value="TRANSPORT PERMEASE YVFS-RELATED"/>
    <property type="match status" value="1"/>
</dbReference>
<evidence type="ECO:0000256" key="2">
    <source>
        <dbReference type="ARBA" id="ARBA00022692"/>
    </source>
</evidence>
<organism evidence="8 9">
    <name type="scientific">Corynebacterium doosanense CAU 212 = DSM 45436</name>
    <dbReference type="NCBI Taxonomy" id="558173"/>
    <lineage>
        <taxon>Bacteria</taxon>
        <taxon>Bacillati</taxon>
        <taxon>Actinomycetota</taxon>
        <taxon>Actinomycetes</taxon>
        <taxon>Mycobacteriales</taxon>
        <taxon>Corynebacteriaceae</taxon>
        <taxon>Corynebacterium</taxon>
    </lineage>
</organism>
<dbReference type="OrthoDB" id="9811483at2"/>
<accession>A0A097IEY6</accession>
<dbReference type="eggNOG" id="COG1511">
    <property type="taxonomic scope" value="Bacteria"/>
</dbReference>
<dbReference type="Pfam" id="PF01061">
    <property type="entry name" value="ABC2_membrane"/>
    <property type="match status" value="1"/>
</dbReference>
<dbReference type="InterPro" id="IPR017501">
    <property type="entry name" value="Phage_infect_YhgE_C"/>
</dbReference>